<evidence type="ECO:0000256" key="10">
    <source>
        <dbReference type="ARBA" id="ARBA00038367"/>
    </source>
</evidence>
<comment type="caution">
    <text evidence="17">The sequence shown here is derived from an EMBL/GenBank/DDBJ whole genome shotgun (WGS) entry which is preliminary data.</text>
</comment>
<evidence type="ECO:0000256" key="2">
    <source>
        <dbReference type="ARBA" id="ARBA00004752"/>
    </source>
</evidence>
<protein>
    <recommendedName>
        <fullName evidence="12">UDP-N-acetylglucosamine 1-carboxyvinyltransferase</fullName>
        <ecNumber evidence="11">2.5.1.7</ecNumber>
    </recommendedName>
    <alternativeName>
        <fullName evidence="13">Enoylpyruvate transferase</fullName>
    </alternativeName>
    <alternativeName>
        <fullName evidence="14">UDP-N-acetylglucosamine enolpyruvyl transferase</fullName>
    </alternativeName>
</protein>
<name>A0ABD1XXM4_9MARC</name>
<dbReference type="InterPro" id="IPR013792">
    <property type="entry name" value="RNA3'P_cycl/enolpyr_Trfase_a/b"/>
</dbReference>
<dbReference type="GO" id="GO:0051301">
    <property type="term" value="P:cell division"/>
    <property type="evidence" value="ECO:0007669"/>
    <property type="project" value="UniProtKB-KW"/>
</dbReference>
<dbReference type="HAMAP" id="MF_00111">
    <property type="entry name" value="MurA"/>
    <property type="match status" value="1"/>
</dbReference>
<evidence type="ECO:0000256" key="1">
    <source>
        <dbReference type="ARBA" id="ARBA00004496"/>
    </source>
</evidence>
<evidence type="ECO:0000256" key="9">
    <source>
        <dbReference type="ARBA" id="ARBA00023316"/>
    </source>
</evidence>
<keyword evidence="3" id="KW-0963">Cytoplasm</keyword>
<dbReference type="EMBL" id="JBHFFA010000007">
    <property type="protein sequence ID" value="KAL2613559.1"/>
    <property type="molecule type" value="Genomic_DNA"/>
</dbReference>
<dbReference type="NCBIfam" id="TIGR01072">
    <property type="entry name" value="murA"/>
    <property type="match status" value="1"/>
</dbReference>
<evidence type="ECO:0000313" key="18">
    <source>
        <dbReference type="Proteomes" id="UP001605036"/>
    </source>
</evidence>
<dbReference type="InterPro" id="IPR005750">
    <property type="entry name" value="UDP_GlcNAc_COvinyl_MurA"/>
</dbReference>
<evidence type="ECO:0000259" key="16">
    <source>
        <dbReference type="Pfam" id="PF00275"/>
    </source>
</evidence>
<dbReference type="Pfam" id="PF00275">
    <property type="entry name" value="EPSP_synthase"/>
    <property type="match status" value="1"/>
</dbReference>
<dbReference type="InterPro" id="IPR050068">
    <property type="entry name" value="MurA_subfamily"/>
</dbReference>
<comment type="similarity">
    <text evidence="10">Belongs to the EPSP synthase family. MurA subfamily.</text>
</comment>
<gene>
    <name evidence="17" type="ORF">R1flu_025251</name>
</gene>
<dbReference type="GO" id="GO:0071555">
    <property type="term" value="P:cell wall organization"/>
    <property type="evidence" value="ECO:0007669"/>
    <property type="project" value="UniProtKB-KW"/>
</dbReference>
<evidence type="ECO:0000256" key="8">
    <source>
        <dbReference type="ARBA" id="ARBA00023306"/>
    </source>
</evidence>
<dbReference type="EC" id="2.5.1.7" evidence="11"/>
<dbReference type="InterPro" id="IPR001986">
    <property type="entry name" value="Enolpyruvate_Tfrase_dom"/>
</dbReference>
<comment type="catalytic activity">
    <reaction evidence="15">
        <text>phosphoenolpyruvate + UDP-N-acetyl-alpha-D-glucosamine = UDP-N-acetyl-3-O-(1-carboxyvinyl)-alpha-D-glucosamine + phosphate</text>
        <dbReference type="Rhea" id="RHEA:18681"/>
        <dbReference type="ChEBI" id="CHEBI:43474"/>
        <dbReference type="ChEBI" id="CHEBI:57705"/>
        <dbReference type="ChEBI" id="CHEBI:58702"/>
        <dbReference type="ChEBI" id="CHEBI:68483"/>
        <dbReference type="EC" id="2.5.1.7"/>
    </reaction>
</comment>
<keyword evidence="4" id="KW-0132">Cell division</keyword>
<keyword evidence="6" id="KW-0133">Cell shape</keyword>
<keyword evidence="5" id="KW-0808">Transferase</keyword>
<dbReference type="Gene3D" id="3.65.10.10">
    <property type="entry name" value="Enolpyruvate transferase domain"/>
    <property type="match status" value="2"/>
</dbReference>
<proteinExistence type="inferred from homology"/>
<evidence type="ECO:0000256" key="6">
    <source>
        <dbReference type="ARBA" id="ARBA00022960"/>
    </source>
</evidence>
<reference evidence="17 18" key="1">
    <citation type="submission" date="2024-09" db="EMBL/GenBank/DDBJ databases">
        <title>Chromosome-scale assembly of Riccia fluitans.</title>
        <authorList>
            <person name="Paukszto L."/>
            <person name="Sawicki J."/>
            <person name="Karawczyk K."/>
            <person name="Piernik-Szablinska J."/>
            <person name="Szczecinska M."/>
            <person name="Mazdziarz M."/>
        </authorList>
    </citation>
    <scope>NUCLEOTIDE SEQUENCE [LARGE SCALE GENOMIC DNA]</scope>
    <source>
        <strain evidence="17">Rf_01</strain>
        <tissue evidence="17">Aerial parts of the thallus</tissue>
    </source>
</reference>
<dbReference type="GO" id="GO:0008760">
    <property type="term" value="F:UDP-N-acetylglucosamine 1-carboxyvinyltransferase activity"/>
    <property type="evidence" value="ECO:0007669"/>
    <property type="project" value="UniProtKB-EC"/>
</dbReference>
<evidence type="ECO:0000256" key="14">
    <source>
        <dbReference type="ARBA" id="ARBA00042842"/>
    </source>
</evidence>
<accession>A0ABD1XXM4</accession>
<dbReference type="GO" id="GO:0005737">
    <property type="term" value="C:cytoplasm"/>
    <property type="evidence" value="ECO:0007669"/>
    <property type="project" value="UniProtKB-SubCell"/>
</dbReference>
<evidence type="ECO:0000256" key="4">
    <source>
        <dbReference type="ARBA" id="ARBA00022618"/>
    </source>
</evidence>
<organism evidence="17 18">
    <name type="scientific">Riccia fluitans</name>
    <dbReference type="NCBI Taxonomy" id="41844"/>
    <lineage>
        <taxon>Eukaryota</taxon>
        <taxon>Viridiplantae</taxon>
        <taxon>Streptophyta</taxon>
        <taxon>Embryophyta</taxon>
        <taxon>Marchantiophyta</taxon>
        <taxon>Marchantiopsida</taxon>
        <taxon>Marchantiidae</taxon>
        <taxon>Marchantiales</taxon>
        <taxon>Ricciaceae</taxon>
        <taxon>Riccia</taxon>
    </lineage>
</organism>
<dbReference type="InterPro" id="IPR036968">
    <property type="entry name" value="Enolpyruvate_Tfrase_sf"/>
</dbReference>
<evidence type="ECO:0000256" key="11">
    <source>
        <dbReference type="ARBA" id="ARBA00039108"/>
    </source>
</evidence>
<evidence type="ECO:0000313" key="17">
    <source>
        <dbReference type="EMBL" id="KAL2613559.1"/>
    </source>
</evidence>
<keyword evidence="9" id="KW-0961">Cell wall biogenesis/degradation</keyword>
<evidence type="ECO:0000256" key="3">
    <source>
        <dbReference type="ARBA" id="ARBA00022490"/>
    </source>
</evidence>
<keyword evidence="18" id="KW-1185">Reference proteome</keyword>
<dbReference type="NCBIfam" id="NF006873">
    <property type="entry name" value="PRK09369.1"/>
    <property type="match status" value="1"/>
</dbReference>
<dbReference type="GO" id="GO:0008360">
    <property type="term" value="P:regulation of cell shape"/>
    <property type="evidence" value="ECO:0007669"/>
    <property type="project" value="UniProtKB-KW"/>
</dbReference>
<dbReference type="SUPFAM" id="SSF55205">
    <property type="entry name" value="EPT/RTPC-like"/>
    <property type="match status" value="1"/>
</dbReference>
<feature type="domain" description="Enolpyruvate transferase" evidence="16">
    <location>
        <begin position="70"/>
        <end position="475"/>
    </location>
</feature>
<sequence>MQGWTVSDIKLNRDHFRMLLLVSSASPCHPLQSKGHHGLVVSPSEIKTDNGILGRGRSGLLTTEYLEVFGGNRLSGHVKISGAKNSALAVLAGALCSEQELSLQMIPDLRDIHRMVEVLQSLGVKVKRLGAGNVTVDASDIISVEPCSEVAGKLRASFFVIGALVGRKGKAVVPLPGGCDIGARPIDLHVRGLQALGAHVDIMQGKVYARALNGKRITGGRFHLDFPSVGATETLMMAASLADGETVLSNAAQEPEVVDLAQFLIACGAKITGVGTSTLIIQGVKKLHGTEYRIIPDRIETGTFLIAAAITRSSISMSPVIPSHLAAVTGKLQRMGCKLRQTSSDGLLISPSRCLFSTSITTRPHPGFPTDLQPQFMALMTSCEGRSVIEETIFEGRMRHVEELRKLGGKVVVNENVAVVYGRDQGSSLSGVSVTATDLRAGAALVLAGLGAVGSTQIQGVKHIDRGYELFDHKLRLLGASVERRASLPVELMTV</sequence>
<comment type="pathway">
    <text evidence="2">Cell wall biogenesis; peptidoglycan biosynthesis.</text>
</comment>
<dbReference type="CDD" id="cd01555">
    <property type="entry name" value="UdpNAET"/>
    <property type="match status" value="1"/>
</dbReference>
<evidence type="ECO:0000256" key="5">
    <source>
        <dbReference type="ARBA" id="ARBA00022679"/>
    </source>
</evidence>
<comment type="subcellular location">
    <subcellularLocation>
        <location evidence="1">Cytoplasm</location>
    </subcellularLocation>
</comment>
<evidence type="ECO:0000256" key="7">
    <source>
        <dbReference type="ARBA" id="ARBA00022984"/>
    </source>
</evidence>
<dbReference type="AlphaFoldDB" id="A0ABD1XXM4"/>
<evidence type="ECO:0000256" key="15">
    <source>
        <dbReference type="ARBA" id="ARBA00047527"/>
    </source>
</evidence>
<dbReference type="PANTHER" id="PTHR43783:SF1">
    <property type="entry name" value="UDP-N-ACETYLGLUCOSAMINE 1-CARBOXYVINYLTRANSFERASE"/>
    <property type="match status" value="1"/>
</dbReference>
<dbReference type="PANTHER" id="PTHR43783">
    <property type="entry name" value="UDP-N-ACETYLGLUCOSAMINE 1-CARBOXYVINYLTRANSFERASE"/>
    <property type="match status" value="1"/>
</dbReference>
<dbReference type="Proteomes" id="UP001605036">
    <property type="component" value="Unassembled WGS sequence"/>
</dbReference>
<evidence type="ECO:0000256" key="13">
    <source>
        <dbReference type="ARBA" id="ARBA00042443"/>
    </source>
</evidence>
<keyword evidence="7" id="KW-0573">Peptidoglycan synthesis</keyword>
<keyword evidence="8" id="KW-0131">Cell cycle</keyword>
<evidence type="ECO:0000256" key="12">
    <source>
        <dbReference type="ARBA" id="ARBA00039754"/>
    </source>
</evidence>